<dbReference type="Proteomes" id="UP001145114">
    <property type="component" value="Unassembled WGS sequence"/>
</dbReference>
<organism evidence="1 2">
    <name type="scientific">Spiromyces aspiralis</name>
    <dbReference type="NCBI Taxonomy" id="68401"/>
    <lineage>
        <taxon>Eukaryota</taxon>
        <taxon>Fungi</taxon>
        <taxon>Fungi incertae sedis</taxon>
        <taxon>Zoopagomycota</taxon>
        <taxon>Kickxellomycotina</taxon>
        <taxon>Kickxellomycetes</taxon>
        <taxon>Kickxellales</taxon>
        <taxon>Kickxellaceae</taxon>
        <taxon>Spiromyces</taxon>
    </lineage>
</organism>
<keyword evidence="2" id="KW-1185">Reference proteome</keyword>
<gene>
    <name evidence="1" type="primary">AHP1</name>
    <name evidence="1" type="ORF">EV182_007372</name>
</gene>
<evidence type="ECO:0000313" key="1">
    <source>
        <dbReference type="EMBL" id="KAJ1676857.1"/>
    </source>
</evidence>
<evidence type="ECO:0000313" key="2">
    <source>
        <dbReference type="Proteomes" id="UP001145114"/>
    </source>
</evidence>
<dbReference type="EMBL" id="JAMZIH010003384">
    <property type="protein sequence ID" value="KAJ1676857.1"/>
    <property type="molecule type" value="Genomic_DNA"/>
</dbReference>
<protein>
    <submittedName>
        <fullName evidence="1">Peroxiredoxin type-2</fullName>
        <ecNumber evidence="1">1.11.1.24</ecNumber>
    </submittedName>
</protein>
<feature type="non-terminal residue" evidence="1">
    <location>
        <position position="1"/>
    </location>
</feature>
<comment type="caution">
    <text evidence="1">The sequence shown here is derived from an EMBL/GenBank/DDBJ whole genome shotgun (WGS) entry which is preliminary data.</text>
</comment>
<reference evidence="1" key="1">
    <citation type="submission" date="2022-06" db="EMBL/GenBank/DDBJ databases">
        <title>Phylogenomic reconstructions and comparative analyses of Kickxellomycotina fungi.</title>
        <authorList>
            <person name="Reynolds N.K."/>
            <person name="Stajich J.E."/>
            <person name="Barry K."/>
            <person name="Grigoriev I.V."/>
            <person name="Crous P."/>
            <person name="Smith M.E."/>
        </authorList>
    </citation>
    <scope>NUCLEOTIDE SEQUENCE</scope>
    <source>
        <strain evidence="1">RSA 2271</strain>
    </source>
</reference>
<keyword evidence="1" id="KW-0575">Peroxidase</keyword>
<sequence length="105" mass="11772">ESHLPGYLTYYTQLVDKGVQKIICVSTNDAFVMHAWGRENKVSDKIVMVSDFDYKLGQALGLMNDNNRRLKRFAVVIDNLKVTHLGVEPARGVTVSGAEYLLSKL</sequence>
<name>A0ACC1HNL2_9FUNG</name>
<proteinExistence type="predicted"/>
<accession>A0ACC1HNL2</accession>
<keyword evidence="1" id="KW-0560">Oxidoreductase</keyword>
<dbReference type="EC" id="1.11.1.24" evidence="1"/>